<protein>
    <submittedName>
        <fullName evidence="3">WD_REPEATS_REGION domain-containing protein</fullName>
    </submittedName>
</protein>
<name>A0A1I7XY43_9BILA</name>
<evidence type="ECO:0000256" key="1">
    <source>
        <dbReference type="SAM" id="MobiDB-lite"/>
    </source>
</evidence>
<sequence>MSNTASCAYLSGPARKSPHGEFASDHRRAVYYNTYLDGVKVTYEDLMVSKNPEGKYDQTAVSPHVGEYHRDAITDIVCLAGDLFASSDRNGVIKVWKRFNENRFS</sequence>
<proteinExistence type="predicted"/>
<dbReference type="WBParaSite" id="L893_g10777.t1">
    <property type="protein sequence ID" value="L893_g10777.t1"/>
    <property type="gene ID" value="L893_g10777"/>
</dbReference>
<evidence type="ECO:0000313" key="2">
    <source>
        <dbReference type="Proteomes" id="UP000095287"/>
    </source>
</evidence>
<organism evidence="2 3">
    <name type="scientific">Steinernema glaseri</name>
    <dbReference type="NCBI Taxonomy" id="37863"/>
    <lineage>
        <taxon>Eukaryota</taxon>
        <taxon>Metazoa</taxon>
        <taxon>Ecdysozoa</taxon>
        <taxon>Nematoda</taxon>
        <taxon>Chromadorea</taxon>
        <taxon>Rhabditida</taxon>
        <taxon>Tylenchina</taxon>
        <taxon>Panagrolaimomorpha</taxon>
        <taxon>Strongyloidoidea</taxon>
        <taxon>Steinernematidae</taxon>
        <taxon>Steinernema</taxon>
    </lineage>
</organism>
<accession>A0A1I7XY43</accession>
<keyword evidence="2" id="KW-1185">Reference proteome</keyword>
<reference evidence="3" key="1">
    <citation type="submission" date="2016-11" db="UniProtKB">
        <authorList>
            <consortium name="WormBaseParasite"/>
        </authorList>
    </citation>
    <scope>IDENTIFICATION</scope>
</reference>
<feature type="region of interest" description="Disordered" evidence="1">
    <location>
        <begin position="1"/>
        <end position="21"/>
    </location>
</feature>
<dbReference type="Proteomes" id="UP000095287">
    <property type="component" value="Unplaced"/>
</dbReference>
<dbReference type="AlphaFoldDB" id="A0A1I7XY43"/>
<evidence type="ECO:0000313" key="3">
    <source>
        <dbReference type="WBParaSite" id="L893_g10777.t1"/>
    </source>
</evidence>